<dbReference type="Gene3D" id="3.10.180.10">
    <property type="entry name" value="2,3-Dihydroxybiphenyl 1,2-Dioxygenase, domain 1"/>
    <property type="match status" value="1"/>
</dbReference>
<dbReference type="SUPFAM" id="SSF54593">
    <property type="entry name" value="Glyoxalase/Bleomycin resistance protein/Dihydroxybiphenyl dioxygenase"/>
    <property type="match status" value="1"/>
</dbReference>
<keyword evidence="3" id="KW-1185">Reference proteome</keyword>
<reference evidence="2 3" key="1">
    <citation type="submission" date="2021-03" db="EMBL/GenBank/DDBJ databases">
        <title>Genomic Encyclopedia of Type Strains, Phase IV (KMG-IV): sequencing the most valuable type-strain genomes for metagenomic binning, comparative biology and taxonomic classification.</title>
        <authorList>
            <person name="Goeker M."/>
        </authorList>
    </citation>
    <scope>NUCLEOTIDE SEQUENCE [LARGE SCALE GENOMIC DNA]</scope>
    <source>
        <strain evidence="2 3">DSM 6139</strain>
    </source>
</reference>
<gene>
    <name evidence="2" type="ORF">J2Z34_002214</name>
</gene>
<dbReference type="EMBL" id="JAGGKC010000018">
    <property type="protein sequence ID" value="MBP1919718.1"/>
    <property type="molecule type" value="Genomic_DNA"/>
</dbReference>
<dbReference type="Proteomes" id="UP001519271">
    <property type="component" value="Unassembled WGS sequence"/>
</dbReference>
<dbReference type="PROSITE" id="PS51819">
    <property type="entry name" value="VOC"/>
    <property type="match status" value="1"/>
</dbReference>
<dbReference type="CDD" id="cd06587">
    <property type="entry name" value="VOC"/>
    <property type="match status" value="1"/>
</dbReference>
<evidence type="ECO:0000259" key="1">
    <source>
        <dbReference type="PROSITE" id="PS51819"/>
    </source>
</evidence>
<evidence type="ECO:0000313" key="2">
    <source>
        <dbReference type="EMBL" id="MBP1919718.1"/>
    </source>
</evidence>
<dbReference type="RefSeq" id="WP_209459909.1">
    <property type="nucleotide sequence ID" value="NZ_JAGGKC010000018.1"/>
</dbReference>
<evidence type="ECO:0000313" key="3">
    <source>
        <dbReference type="Proteomes" id="UP001519271"/>
    </source>
</evidence>
<protein>
    <submittedName>
        <fullName evidence="2">Enzyme related to lactoylglutathione lyase</fullName>
    </submittedName>
</protein>
<organism evidence="2 3">
    <name type="scientific">Youngiibacter multivorans</name>
    <dbReference type="NCBI Taxonomy" id="937251"/>
    <lineage>
        <taxon>Bacteria</taxon>
        <taxon>Bacillati</taxon>
        <taxon>Bacillota</taxon>
        <taxon>Clostridia</taxon>
        <taxon>Eubacteriales</taxon>
        <taxon>Clostridiaceae</taxon>
        <taxon>Youngiibacter</taxon>
    </lineage>
</organism>
<comment type="caution">
    <text evidence="2">The sequence shown here is derived from an EMBL/GenBank/DDBJ whole genome shotgun (WGS) entry which is preliminary data.</text>
</comment>
<dbReference type="Pfam" id="PF00903">
    <property type="entry name" value="Glyoxalase"/>
    <property type="match status" value="1"/>
</dbReference>
<sequence length="121" mass="13781">MKTRLTHTRANVSDLHKSIAWYENVLGFECLGADITDRWQYAQFKCAEGASFSIMVAEISGTSARFNFKVDDVDTLWESLKDKVNIVETIETMPYGNRKFTIADPDGNELGFVQEKYSEVK</sequence>
<feature type="domain" description="VOC" evidence="1">
    <location>
        <begin position="4"/>
        <end position="115"/>
    </location>
</feature>
<dbReference type="InterPro" id="IPR037523">
    <property type="entry name" value="VOC_core"/>
</dbReference>
<dbReference type="InterPro" id="IPR004360">
    <property type="entry name" value="Glyas_Fos-R_dOase_dom"/>
</dbReference>
<name>A0ABS4G5A2_9CLOT</name>
<proteinExistence type="predicted"/>
<accession>A0ABS4G5A2</accession>
<dbReference type="InterPro" id="IPR029068">
    <property type="entry name" value="Glyas_Bleomycin-R_OHBP_Dase"/>
</dbReference>
<keyword evidence="2" id="KW-0456">Lyase</keyword>
<dbReference type="GO" id="GO:0016829">
    <property type="term" value="F:lyase activity"/>
    <property type="evidence" value="ECO:0007669"/>
    <property type="project" value="UniProtKB-KW"/>
</dbReference>